<dbReference type="AlphaFoldDB" id="A0A6H5J0W1"/>
<reference evidence="1 2" key="1">
    <citation type="submission" date="2020-02" db="EMBL/GenBank/DDBJ databases">
        <authorList>
            <person name="Ferguson B K."/>
        </authorList>
    </citation>
    <scope>NUCLEOTIDE SEQUENCE [LARGE SCALE GENOMIC DNA]</scope>
</reference>
<accession>A0A6H5J0W1</accession>
<dbReference type="Proteomes" id="UP000479190">
    <property type="component" value="Unassembled WGS sequence"/>
</dbReference>
<evidence type="ECO:0000313" key="1">
    <source>
        <dbReference type="EMBL" id="CAB0042962.1"/>
    </source>
</evidence>
<organism evidence="1 2">
    <name type="scientific">Trichogramma brassicae</name>
    <dbReference type="NCBI Taxonomy" id="86971"/>
    <lineage>
        <taxon>Eukaryota</taxon>
        <taxon>Metazoa</taxon>
        <taxon>Ecdysozoa</taxon>
        <taxon>Arthropoda</taxon>
        <taxon>Hexapoda</taxon>
        <taxon>Insecta</taxon>
        <taxon>Pterygota</taxon>
        <taxon>Neoptera</taxon>
        <taxon>Endopterygota</taxon>
        <taxon>Hymenoptera</taxon>
        <taxon>Apocrita</taxon>
        <taxon>Proctotrupomorpha</taxon>
        <taxon>Chalcidoidea</taxon>
        <taxon>Trichogrammatidae</taxon>
        <taxon>Trichogramma</taxon>
    </lineage>
</organism>
<sequence>MNLEHTYNMCKILPMFLHALGHDRVLCCAYHSRNVLSVVPVAYSRQKIAVEHGKRHAEPREEVIYRARSMHSSGSGVPGPRSLDICGPPPSAPLRLCTHTQGYNTYTIPAVVEVMGERRAETHTHTWMKRAAFALAARRAATIHSDVHKLDAISRTANLVARVGRILISNENGSAREKKGSRCCCSSAFHSCPAPTHSDGSSGWSGSRYSRVRLRDILSSCLVIATHVARLSRYIREKRRFFMREVEFSYYYRNTLSASSIASRAR</sequence>
<gene>
    <name evidence="1" type="ORF">TBRA_LOCUS14550</name>
</gene>
<name>A0A6H5J0W1_9HYME</name>
<proteinExistence type="predicted"/>
<feature type="non-terminal residue" evidence="1">
    <location>
        <position position="266"/>
    </location>
</feature>
<keyword evidence="2" id="KW-1185">Reference proteome</keyword>
<dbReference type="EMBL" id="CADCXV010001250">
    <property type="protein sequence ID" value="CAB0042962.1"/>
    <property type="molecule type" value="Genomic_DNA"/>
</dbReference>
<protein>
    <submittedName>
        <fullName evidence="1">Uncharacterized protein</fullName>
    </submittedName>
</protein>
<evidence type="ECO:0000313" key="2">
    <source>
        <dbReference type="Proteomes" id="UP000479190"/>
    </source>
</evidence>